<name>A0A9D1CYI2_9FIRM</name>
<dbReference type="Pfam" id="PF13333">
    <property type="entry name" value="rve_2"/>
    <property type="match status" value="1"/>
</dbReference>
<dbReference type="Pfam" id="PF00665">
    <property type="entry name" value="rve"/>
    <property type="match status" value="1"/>
</dbReference>
<dbReference type="Gene3D" id="3.30.420.10">
    <property type="entry name" value="Ribonuclease H-like superfamily/Ribonuclease H"/>
    <property type="match status" value="1"/>
</dbReference>
<evidence type="ECO:0000259" key="2">
    <source>
        <dbReference type="PROSITE" id="PS50994"/>
    </source>
</evidence>
<evidence type="ECO:0000313" key="4">
    <source>
        <dbReference type="Proteomes" id="UP000886786"/>
    </source>
</evidence>
<dbReference type="EMBL" id="DVFV01000071">
    <property type="protein sequence ID" value="HIQ90782.1"/>
    <property type="molecule type" value="Genomic_DNA"/>
</dbReference>
<dbReference type="Pfam" id="PF13276">
    <property type="entry name" value="HTH_21"/>
    <property type="match status" value="1"/>
</dbReference>
<dbReference type="PANTHER" id="PTHR46889:SF4">
    <property type="entry name" value="TRANSPOSASE INSO FOR INSERTION SEQUENCE ELEMENT IS911B-RELATED"/>
    <property type="match status" value="1"/>
</dbReference>
<dbReference type="GO" id="GO:0003676">
    <property type="term" value="F:nucleic acid binding"/>
    <property type="evidence" value="ECO:0007669"/>
    <property type="project" value="InterPro"/>
</dbReference>
<dbReference type="NCBIfam" id="NF033516">
    <property type="entry name" value="transpos_IS3"/>
    <property type="match status" value="1"/>
</dbReference>
<dbReference type="InterPro" id="IPR036397">
    <property type="entry name" value="RNaseH_sf"/>
</dbReference>
<protein>
    <submittedName>
        <fullName evidence="3">IS3 family transposase</fullName>
    </submittedName>
</protein>
<reference evidence="3" key="1">
    <citation type="submission" date="2020-10" db="EMBL/GenBank/DDBJ databases">
        <authorList>
            <person name="Gilroy R."/>
        </authorList>
    </citation>
    <scope>NUCLEOTIDE SEQUENCE</scope>
    <source>
        <strain evidence="3">CHK147-3167</strain>
    </source>
</reference>
<dbReference type="PROSITE" id="PS50994">
    <property type="entry name" value="INTEGRASE"/>
    <property type="match status" value="1"/>
</dbReference>
<dbReference type="InterPro" id="IPR009057">
    <property type="entry name" value="Homeodomain-like_sf"/>
</dbReference>
<dbReference type="SUPFAM" id="SSF53098">
    <property type="entry name" value="Ribonuclease H-like"/>
    <property type="match status" value="1"/>
</dbReference>
<feature type="domain" description="Integrase catalytic" evidence="2">
    <location>
        <begin position="287"/>
        <end position="450"/>
    </location>
</feature>
<dbReference type="InterPro" id="IPR012337">
    <property type="entry name" value="RNaseH-like_sf"/>
</dbReference>
<evidence type="ECO:0000256" key="1">
    <source>
        <dbReference type="ARBA" id="ARBA00002286"/>
    </source>
</evidence>
<dbReference type="InterPro" id="IPR001584">
    <property type="entry name" value="Integrase_cat-core"/>
</dbReference>
<proteinExistence type="predicted"/>
<gene>
    <name evidence="3" type="ORF">IAB27_04075</name>
</gene>
<dbReference type="GO" id="GO:0015074">
    <property type="term" value="P:DNA integration"/>
    <property type="evidence" value="ECO:0007669"/>
    <property type="project" value="InterPro"/>
</dbReference>
<dbReference type="InterPro" id="IPR025948">
    <property type="entry name" value="HTH-like_dom"/>
</dbReference>
<sequence>MSKLSYEDKINLYNDRKNGMSINSLASKYKIRSEGIEYLIRLINKHGFDVLRTTKNKYYSIQEKERIINRVLLDNETINSVAIDEGLASRGMLQNWLKDYKDMGYNIVERKRGRSPTMSKKINKPKSNETIEEENARLKKENLYLKAELEYSKKLRRCSSKEESTTKEKVSVVSELRLKYPLMILLKVSGLAKSVYYYTLSKTDKDDKNKDIIEKIKEIFINNKERYGYRRITLELRNQGYNVNHKKVYRLMVKLGLKPLKRNKRKYSSYKGTVGKVADNLIERNFNAEKPNQKWYTDVTEFNLRGEKCYLSPILDGFNGEIISYNTSKSPNLEQINDMINKAFDGKNLEGLIFHSDQGWQYQHESYQQRLKNKGIKQSMSRKGNSMDNGMMENFFGLLKTEMFYDQEDKYKNIDELILAIDDYINYYNYDRIKVKLKGLSPVNYRLQSSN</sequence>
<evidence type="ECO:0000313" key="3">
    <source>
        <dbReference type="EMBL" id="HIQ90782.1"/>
    </source>
</evidence>
<dbReference type="AlphaFoldDB" id="A0A9D1CYI2"/>
<comment type="caution">
    <text evidence="3">The sequence shown here is derived from an EMBL/GenBank/DDBJ whole genome shotgun (WGS) entry which is preliminary data.</text>
</comment>
<dbReference type="InterPro" id="IPR050900">
    <property type="entry name" value="Transposase_IS3/IS150/IS904"/>
</dbReference>
<organism evidence="3 4">
    <name type="scientific">Candidatus Coprosoma intestinipullorum</name>
    <dbReference type="NCBI Taxonomy" id="2840752"/>
    <lineage>
        <taxon>Bacteria</taxon>
        <taxon>Bacillati</taxon>
        <taxon>Bacillota</taxon>
        <taxon>Bacillota incertae sedis</taxon>
        <taxon>Candidatus Coprosoma</taxon>
    </lineage>
</organism>
<dbReference type="InterPro" id="IPR048020">
    <property type="entry name" value="Transpos_IS3"/>
</dbReference>
<dbReference type="SUPFAM" id="SSF46689">
    <property type="entry name" value="Homeodomain-like"/>
    <property type="match status" value="1"/>
</dbReference>
<comment type="function">
    <text evidence="1">Involved in the transposition of the insertion sequence.</text>
</comment>
<reference evidence="3" key="2">
    <citation type="journal article" date="2021" name="PeerJ">
        <title>Extensive microbial diversity within the chicken gut microbiome revealed by metagenomics and culture.</title>
        <authorList>
            <person name="Gilroy R."/>
            <person name="Ravi A."/>
            <person name="Getino M."/>
            <person name="Pursley I."/>
            <person name="Horton D.L."/>
            <person name="Alikhan N.F."/>
            <person name="Baker D."/>
            <person name="Gharbi K."/>
            <person name="Hall N."/>
            <person name="Watson M."/>
            <person name="Adriaenssens E.M."/>
            <person name="Foster-Nyarko E."/>
            <person name="Jarju S."/>
            <person name="Secka A."/>
            <person name="Antonio M."/>
            <person name="Oren A."/>
            <person name="Chaudhuri R.R."/>
            <person name="La Ragione R."/>
            <person name="Hildebrand F."/>
            <person name="Pallen M.J."/>
        </authorList>
    </citation>
    <scope>NUCLEOTIDE SEQUENCE</scope>
    <source>
        <strain evidence="3">CHK147-3167</strain>
    </source>
</reference>
<dbReference type="PANTHER" id="PTHR46889">
    <property type="entry name" value="TRANSPOSASE INSF FOR INSERTION SEQUENCE IS3B-RELATED"/>
    <property type="match status" value="1"/>
</dbReference>
<accession>A0A9D1CYI2</accession>
<dbReference type="Proteomes" id="UP000886786">
    <property type="component" value="Unassembled WGS sequence"/>
</dbReference>